<protein>
    <recommendedName>
        <fullName evidence="2">Phytanoyl-CoA dioxygenase</fullName>
    </recommendedName>
</protein>
<evidence type="ECO:0008006" key="2">
    <source>
        <dbReference type="Google" id="ProtNLM"/>
    </source>
</evidence>
<organism evidence="1">
    <name type="scientific">marine metagenome</name>
    <dbReference type="NCBI Taxonomy" id="408172"/>
    <lineage>
        <taxon>unclassified sequences</taxon>
        <taxon>metagenomes</taxon>
        <taxon>ecological metagenomes</taxon>
    </lineage>
</organism>
<dbReference type="GO" id="GO:0046872">
    <property type="term" value="F:metal ion binding"/>
    <property type="evidence" value="ECO:0007669"/>
    <property type="project" value="UniProtKB-ARBA"/>
</dbReference>
<reference evidence="1" key="1">
    <citation type="submission" date="2018-05" db="EMBL/GenBank/DDBJ databases">
        <authorList>
            <person name="Lanie J.A."/>
            <person name="Ng W.-L."/>
            <person name="Kazmierczak K.M."/>
            <person name="Andrzejewski T.M."/>
            <person name="Davidsen T.M."/>
            <person name="Wayne K.J."/>
            <person name="Tettelin H."/>
            <person name="Glass J.I."/>
            <person name="Rusch D."/>
            <person name="Podicherti R."/>
            <person name="Tsui H.-C.T."/>
            <person name="Winkler M.E."/>
        </authorList>
    </citation>
    <scope>NUCLEOTIDE SEQUENCE</scope>
</reference>
<sequence>MARNITQHLENFKRDGLTIFENQLDVTVLDQWRSIFKKELEQNKNNPPKGNRHDTYQLIEKYPNIALSFVSNPEVLDFLELLTGPFVSLEAMAFAATYPTTQEEAIKGVGWHRDMWASIGRTNDYLPPNAVNVLNYFPDINPEIGAFRFIPGSHRKSIFVDAEMKRQPHPEEQLTYPKSGDTLFVHSGLLHSGTGNHSGEIRYFVSRFYAKCWYPRREQTDIPAIQSFIGEAESKRDRRLMRLFGKDDLLLSRAGRSGTHPEAEIWQKWIEEDRQYKSAID</sequence>
<dbReference type="PANTHER" id="PTHR20883">
    <property type="entry name" value="PHYTANOYL-COA DIOXYGENASE DOMAIN CONTAINING 1"/>
    <property type="match status" value="1"/>
</dbReference>
<proteinExistence type="predicted"/>
<dbReference type="PANTHER" id="PTHR20883:SF48">
    <property type="entry name" value="ECTOINE DIOXYGENASE"/>
    <property type="match status" value="1"/>
</dbReference>
<dbReference type="Pfam" id="PF05721">
    <property type="entry name" value="PhyH"/>
    <property type="match status" value="1"/>
</dbReference>
<dbReference type="InterPro" id="IPR008775">
    <property type="entry name" value="Phytyl_CoA_dOase-like"/>
</dbReference>
<dbReference type="SUPFAM" id="SSF51197">
    <property type="entry name" value="Clavaminate synthase-like"/>
    <property type="match status" value="1"/>
</dbReference>
<gene>
    <name evidence="1" type="ORF">METZ01_LOCUS113036</name>
</gene>
<name>A0A381X6J3_9ZZZZ</name>
<dbReference type="Gene3D" id="2.60.120.620">
    <property type="entry name" value="q2cbj1_9rhob like domain"/>
    <property type="match status" value="1"/>
</dbReference>
<evidence type="ECO:0000313" key="1">
    <source>
        <dbReference type="EMBL" id="SVA60182.1"/>
    </source>
</evidence>
<dbReference type="EMBL" id="UINC01014045">
    <property type="protein sequence ID" value="SVA60182.1"/>
    <property type="molecule type" value="Genomic_DNA"/>
</dbReference>
<dbReference type="AlphaFoldDB" id="A0A381X6J3"/>
<dbReference type="GO" id="GO:0016491">
    <property type="term" value="F:oxidoreductase activity"/>
    <property type="evidence" value="ECO:0007669"/>
    <property type="project" value="UniProtKB-ARBA"/>
</dbReference>
<accession>A0A381X6J3</accession>